<dbReference type="Proteomes" id="UP000694621">
    <property type="component" value="Unplaced"/>
</dbReference>
<protein>
    <submittedName>
        <fullName evidence="2">Uncharacterized LOC103026331</fullName>
    </submittedName>
</protein>
<organism evidence="2 3">
    <name type="scientific">Astyanax mexicanus</name>
    <name type="common">Blind cave fish</name>
    <name type="synonym">Astyanax fasciatus mexicanus</name>
    <dbReference type="NCBI Taxonomy" id="7994"/>
    <lineage>
        <taxon>Eukaryota</taxon>
        <taxon>Metazoa</taxon>
        <taxon>Chordata</taxon>
        <taxon>Craniata</taxon>
        <taxon>Vertebrata</taxon>
        <taxon>Euteleostomi</taxon>
        <taxon>Actinopterygii</taxon>
        <taxon>Neopterygii</taxon>
        <taxon>Teleostei</taxon>
        <taxon>Ostariophysi</taxon>
        <taxon>Characiformes</taxon>
        <taxon>Characoidei</taxon>
        <taxon>Acestrorhamphidae</taxon>
        <taxon>Acestrorhamphinae</taxon>
        <taxon>Astyanax</taxon>
    </lineage>
</organism>
<reference evidence="2" key="1">
    <citation type="submission" date="2025-08" db="UniProtKB">
        <authorList>
            <consortium name="Ensembl"/>
        </authorList>
    </citation>
    <scope>IDENTIFICATION</scope>
</reference>
<feature type="chain" id="PRO_5034093785" evidence="1">
    <location>
        <begin position="21"/>
        <end position="534"/>
    </location>
</feature>
<evidence type="ECO:0000256" key="1">
    <source>
        <dbReference type="SAM" id="SignalP"/>
    </source>
</evidence>
<feature type="signal peptide" evidence="1">
    <location>
        <begin position="1"/>
        <end position="20"/>
    </location>
</feature>
<sequence>MKKLLIIVALTGLLSSGAESFKVSQKDYESIDRMLEFGVQVFLNCLDKVKEATEKMMKDDMIRTNRIAIQNNWNSFKETANKISVEERGKDVQDDLVVAARTVRRLVLFYKDDVKNMIHSFATERNVPIYQPVLVLFKGTIEKAKVNEAWGILATNYFPDAPPIQSEPLEFLCYLLSTNVMETVIVNVLKYGVDLMTEIKKIDLDQLSERVFTAWENFFEKYEEIKRLEREKENDTLVVLVSSLTRTVVFYWDRFLNSTDTPLLETQYEDIKRKLSEQNLGETIEELLKPITESDTIKDVVRLHVEFYDEFYQAFAWSTIYFAYGGSDRITRTLWTGFMSAVVNSYPIYEKLCEMGVFSTMKKQYLRAVDVAVALAGTEEFQAFREEYFEKWKSFREELNRLASEERRKPSYVFPQIRASIRMFLNKSEEMVNKINAEINDNTLTSLTINWAYTKNNCIDKLLNKGAITKDQMDEADRIFMDGIRGFRGKYEELTEGMDKEKVEDTFKALLKVVMVGLNLIYSSLTQTWDFVAI</sequence>
<evidence type="ECO:0000313" key="3">
    <source>
        <dbReference type="Proteomes" id="UP000694621"/>
    </source>
</evidence>
<evidence type="ECO:0000313" key="2">
    <source>
        <dbReference type="Ensembl" id="ENSAMXP00005027371.1"/>
    </source>
</evidence>
<name>A0A8B9JWM8_ASTMX</name>
<dbReference type="AlphaFoldDB" id="A0A8B9JWM8"/>
<keyword evidence="1" id="KW-0732">Signal</keyword>
<proteinExistence type="predicted"/>
<dbReference type="Ensembl" id="ENSAMXT00005030099.1">
    <property type="protein sequence ID" value="ENSAMXP00005027371.1"/>
    <property type="gene ID" value="ENSAMXG00005013323.1"/>
</dbReference>
<gene>
    <name evidence="2" type="primary">LOC103026331</name>
</gene>
<accession>A0A8B9JWM8</accession>